<proteinExistence type="predicted"/>
<reference evidence="3 4" key="1">
    <citation type="submission" date="2016-04" db="EMBL/GenBank/DDBJ databases">
        <title>A degradative enzymes factory behind the ericoid mycorrhizal symbiosis.</title>
        <authorList>
            <consortium name="DOE Joint Genome Institute"/>
            <person name="Martino E."/>
            <person name="Morin E."/>
            <person name="Grelet G."/>
            <person name="Kuo A."/>
            <person name="Kohler A."/>
            <person name="Daghino S."/>
            <person name="Barry K."/>
            <person name="Choi C."/>
            <person name="Cichocki N."/>
            <person name="Clum A."/>
            <person name="Copeland A."/>
            <person name="Hainaut M."/>
            <person name="Haridas S."/>
            <person name="Labutti K."/>
            <person name="Lindquist E."/>
            <person name="Lipzen A."/>
            <person name="Khouja H.-R."/>
            <person name="Murat C."/>
            <person name="Ohm R."/>
            <person name="Olson A."/>
            <person name="Spatafora J."/>
            <person name="Veneault-Fourrey C."/>
            <person name="Henrissat B."/>
            <person name="Grigoriev I."/>
            <person name="Martin F."/>
            <person name="Perotto S."/>
        </authorList>
    </citation>
    <scope>NUCLEOTIDE SEQUENCE [LARGE SCALE GENOMIC DNA]</scope>
    <source>
        <strain evidence="3 4">E</strain>
    </source>
</reference>
<organism evidence="3 4">
    <name type="scientific">Hyaloscypha bicolor E</name>
    <dbReference type="NCBI Taxonomy" id="1095630"/>
    <lineage>
        <taxon>Eukaryota</taxon>
        <taxon>Fungi</taxon>
        <taxon>Dikarya</taxon>
        <taxon>Ascomycota</taxon>
        <taxon>Pezizomycotina</taxon>
        <taxon>Leotiomycetes</taxon>
        <taxon>Helotiales</taxon>
        <taxon>Hyaloscyphaceae</taxon>
        <taxon>Hyaloscypha</taxon>
        <taxon>Hyaloscypha bicolor</taxon>
    </lineage>
</organism>
<sequence>MEEKVAVHSKHIDLYGNVFDLPDFTMKQIHDAIPAHCFRPSTPRSLAYVMRDYLYLGSLMYFTYISVPMLSSVYLRAVCYGLYTVLAGMVMTGIWILAHECGHGAFSISKTLNNTMGFFLHSSLLVPYYSWKITHSHHHKATGDLQRDTVFVPHSREYWVKHNLGQDADPLTVGHLSEDAPIITLCHCVLHQLFGWPWYMLDNLSGQKSQRGFPYYSHYWFGKGSAIFKASELSLVLLSDVGVLVMTGLLYLGVKALGWWTMLTFYGVPYLWLNHWIVLITFLQHTDGSLPHFTHSQWTFARGAAATIDRDFGFVDTHFFHNIVGTHVVHHLVSSVPFYHAQEATEAVKKVMGKHYHVDRATPLMAAFWKNQRDCQFVEESEGMEGSGVFMFRNLHGRGVKPRDLRVGETMTTWCGSSSQNL</sequence>
<feature type="domain" description="Fatty acid desaturase" evidence="2">
    <location>
        <begin position="81"/>
        <end position="360"/>
    </location>
</feature>
<protein>
    <recommendedName>
        <fullName evidence="2">Fatty acid desaturase domain-containing protein</fullName>
    </recommendedName>
</protein>
<evidence type="ECO:0000259" key="2">
    <source>
        <dbReference type="Pfam" id="PF00487"/>
    </source>
</evidence>
<dbReference type="Pfam" id="PF00487">
    <property type="entry name" value="FA_desaturase"/>
    <property type="match status" value="1"/>
</dbReference>
<feature type="transmembrane region" description="Helical" evidence="1">
    <location>
        <begin position="53"/>
        <end position="74"/>
    </location>
</feature>
<keyword evidence="1" id="KW-1133">Transmembrane helix</keyword>
<evidence type="ECO:0000256" key="1">
    <source>
        <dbReference type="SAM" id="Phobius"/>
    </source>
</evidence>
<dbReference type="OrthoDB" id="1461976at2759"/>
<feature type="transmembrane region" description="Helical" evidence="1">
    <location>
        <begin position="259"/>
        <end position="283"/>
    </location>
</feature>
<dbReference type="InParanoid" id="A0A2J6SYA2"/>
<gene>
    <name evidence="3" type="ORF">K444DRAFT_536902</name>
</gene>
<evidence type="ECO:0000313" key="3">
    <source>
        <dbReference type="EMBL" id="PMD55752.1"/>
    </source>
</evidence>
<dbReference type="InterPro" id="IPR012171">
    <property type="entry name" value="Fatty_acid_desaturase"/>
</dbReference>
<dbReference type="GO" id="GO:0006629">
    <property type="term" value="P:lipid metabolic process"/>
    <property type="evidence" value="ECO:0007669"/>
    <property type="project" value="InterPro"/>
</dbReference>
<dbReference type="AlphaFoldDB" id="A0A2J6SYA2"/>
<dbReference type="PANTHER" id="PTHR32100">
    <property type="entry name" value="OMEGA-6 FATTY ACID DESATURASE, CHLOROPLASTIC"/>
    <property type="match status" value="1"/>
</dbReference>
<dbReference type="InterPro" id="IPR005804">
    <property type="entry name" value="FA_desaturase_dom"/>
</dbReference>
<keyword evidence="4" id="KW-1185">Reference proteome</keyword>
<accession>A0A2J6SYA2</accession>
<dbReference type="CDD" id="cd03507">
    <property type="entry name" value="Delta12-FADS-like"/>
    <property type="match status" value="1"/>
</dbReference>
<dbReference type="STRING" id="1095630.A0A2J6SYA2"/>
<evidence type="ECO:0000313" key="4">
    <source>
        <dbReference type="Proteomes" id="UP000235371"/>
    </source>
</evidence>
<dbReference type="GO" id="GO:0016491">
    <property type="term" value="F:oxidoreductase activity"/>
    <property type="evidence" value="ECO:0007669"/>
    <property type="project" value="InterPro"/>
</dbReference>
<dbReference type="GeneID" id="36583497"/>
<keyword evidence="1" id="KW-0812">Transmembrane</keyword>
<dbReference type="EMBL" id="KZ613854">
    <property type="protein sequence ID" value="PMD55752.1"/>
    <property type="molecule type" value="Genomic_DNA"/>
</dbReference>
<dbReference type="Proteomes" id="UP000235371">
    <property type="component" value="Unassembled WGS sequence"/>
</dbReference>
<name>A0A2J6SYA2_9HELO</name>
<keyword evidence="1" id="KW-0472">Membrane</keyword>
<dbReference type="RefSeq" id="XP_024732656.1">
    <property type="nucleotide sequence ID" value="XM_024875417.1"/>
</dbReference>
<feature type="transmembrane region" description="Helical" evidence="1">
    <location>
        <begin position="80"/>
        <end position="98"/>
    </location>
</feature>
<feature type="transmembrane region" description="Helical" evidence="1">
    <location>
        <begin position="233"/>
        <end position="253"/>
    </location>
</feature>